<accession>A0ABN8NWV5</accession>
<dbReference type="InterPro" id="IPR019734">
    <property type="entry name" value="TPR_rpt"/>
</dbReference>
<dbReference type="PROSITE" id="PS50005">
    <property type="entry name" value="TPR"/>
    <property type="match status" value="3"/>
</dbReference>
<dbReference type="Pfam" id="PF13424">
    <property type="entry name" value="TPR_12"/>
    <property type="match status" value="3"/>
</dbReference>
<evidence type="ECO:0000313" key="5">
    <source>
        <dbReference type="Proteomes" id="UP001159405"/>
    </source>
</evidence>
<dbReference type="SMART" id="SM00028">
    <property type="entry name" value="TPR"/>
    <property type="match status" value="7"/>
</dbReference>
<evidence type="ECO:0000256" key="2">
    <source>
        <dbReference type="SAM" id="MobiDB-lite"/>
    </source>
</evidence>
<protein>
    <recommendedName>
        <fullName evidence="3">CHAT domain-containing protein</fullName>
    </recommendedName>
</protein>
<dbReference type="InterPro" id="IPR011990">
    <property type="entry name" value="TPR-like_helical_dom_sf"/>
</dbReference>
<dbReference type="Gene3D" id="1.25.40.10">
    <property type="entry name" value="Tetratricopeptide repeat domain"/>
    <property type="match status" value="3"/>
</dbReference>
<reference evidence="4 5" key="1">
    <citation type="submission" date="2022-05" db="EMBL/GenBank/DDBJ databases">
        <authorList>
            <consortium name="Genoscope - CEA"/>
            <person name="William W."/>
        </authorList>
    </citation>
    <scope>NUCLEOTIDE SEQUENCE [LARGE SCALE GENOMIC DNA]</scope>
</reference>
<dbReference type="SUPFAM" id="SSF48452">
    <property type="entry name" value="TPR-like"/>
    <property type="match status" value="2"/>
</dbReference>
<feature type="repeat" description="TPR" evidence="1">
    <location>
        <begin position="149"/>
        <end position="182"/>
    </location>
</feature>
<keyword evidence="5" id="KW-1185">Reference proteome</keyword>
<dbReference type="InterPro" id="IPR024983">
    <property type="entry name" value="CHAT_dom"/>
</dbReference>
<feature type="repeat" description="TPR" evidence="1">
    <location>
        <begin position="229"/>
        <end position="262"/>
    </location>
</feature>
<dbReference type="EMBL" id="CALNXK010000039">
    <property type="protein sequence ID" value="CAH3124005.1"/>
    <property type="molecule type" value="Genomic_DNA"/>
</dbReference>
<feature type="repeat" description="TPR" evidence="1">
    <location>
        <begin position="269"/>
        <end position="302"/>
    </location>
</feature>
<dbReference type="Pfam" id="PF12770">
    <property type="entry name" value="CHAT"/>
    <property type="match status" value="1"/>
</dbReference>
<dbReference type="Pfam" id="PF13181">
    <property type="entry name" value="TPR_8"/>
    <property type="match status" value="1"/>
</dbReference>
<dbReference type="PANTHER" id="PTHR10098">
    <property type="entry name" value="RAPSYN-RELATED"/>
    <property type="match status" value="1"/>
</dbReference>
<dbReference type="Proteomes" id="UP001159405">
    <property type="component" value="Unassembled WGS sequence"/>
</dbReference>
<feature type="region of interest" description="Disordered" evidence="2">
    <location>
        <begin position="1"/>
        <end position="33"/>
    </location>
</feature>
<comment type="caution">
    <text evidence="4">The sequence shown here is derived from an EMBL/GenBank/DDBJ whole genome shotgun (WGS) entry which is preliminary data.</text>
</comment>
<gene>
    <name evidence="4" type="ORF">PLOB_00030373</name>
</gene>
<name>A0ABN8NWV5_9CNID</name>
<evidence type="ECO:0000256" key="1">
    <source>
        <dbReference type="PROSITE-ProRule" id="PRU00339"/>
    </source>
</evidence>
<proteinExistence type="predicted"/>
<feature type="domain" description="CHAT" evidence="3">
    <location>
        <begin position="522"/>
        <end position="795"/>
    </location>
</feature>
<sequence>MVERAVANTKNHKQIISFDGENEDNSWTGHSHEKHDITGPYHVSFETAIEFHEQQLQISVDAMDRAGEGREYCNLGKIHHSFGNFERATEYQRKHLNIAKELGDRAAEGCAYSDLGNAFRNLGDFKRAIEYHKLHLTIAKEKGDKIEEGVAYCNLGNAYHSLGDYQQAEEYQKRHLRMAKDLGDRDGEGKAYCNLGNLYHSTGAYKQAEMFHRDHLSIAKELGDRIGEGNAYGNLGIVYNSLADFEQAIACHEKHLRLAKEMEDRTGEGRAYGNLGTMYSLLGKFEQAIECHEQQLNFAKKVGDKVGEANACYSLGCDFECLGSFNKAKDYYQSSVKLNNATRTFLQSEDDWKISFRVLCHDTYTALLRVLLNLQEIEEALATAEQGRAQALLDLMNLQYGYTTDQSHDSFQPQRVISSILRNTDTRIVFIALQRKTINFWILYKDNQIHHRHKALEDECSHEDASSFLEYLIKNAFRENAISLRVNCEDRSLDKLRGCVSASKETSQVAESSTTSTNCTNKSLRCLYDTVIDPIADLLQGEEVVIIPDGPLCLAPFSAFVDRELRHLNESKRIRISPSLTSLQLIGDSPKDYHSRRGVLLVGDPCVRDIPFLSQLPFARHEVETIGNILKAQPLTGRNATKDEVLRRMTSVALLHIAAHGRMETGEIALAPNPGRASTIPEDKDFILTTADVQAVKLRAKLVVLSCCHSARGRVTAEGVIGIARAFLGAGARSVLVSLWAIDDEATFEFMKAFYQHLAKRQSTSVSLHLAMQCLQDSGQFSAVRYWAPFVLIGDDVTLEFDLIE</sequence>
<evidence type="ECO:0000313" key="4">
    <source>
        <dbReference type="EMBL" id="CAH3124005.1"/>
    </source>
</evidence>
<dbReference type="PANTHER" id="PTHR10098:SF108">
    <property type="entry name" value="TETRATRICOPEPTIDE REPEAT PROTEIN 28"/>
    <property type="match status" value="1"/>
</dbReference>
<organism evidence="4 5">
    <name type="scientific">Porites lobata</name>
    <dbReference type="NCBI Taxonomy" id="104759"/>
    <lineage>
        <taxon>Eukaryota</taxon>
        <taxon>Metazoa</taxon>
        <taxon>Cnidaria</taxon>
        <taxon>Anthozoa</taxon>
        <taxon>Hexacorallia</taxon>
        <taxon>Scleractinia</taxon>
        <taxon>Fungiina</taxon>
        <taxon>Poritidae</taxon>
        <taxon>Porites</taxon>
    </lineage>
</organism>
<evidence type="ECO:0000259" key="3">
    <source>
        <dbReference type="Pfam" id="PF12770"/>
    </source>
</evidence>
<keyword evidence="1" id="KW-0802">TPR repeat</keyword>